<accession>A0A6M3LCW1</accession>
<evidence type="ECO:0000256" key="1">
    <source>
        <dbReference type="SAM" id="MobiDB-lite"/>
    </source>
</evidence>
<feature type="compositionally biased region" description="Basic and acidic residues" evidence="1">
    <location>
        <begin position="1"/>
        <end position="13"/>
    </location>
</feature>
<feature type="region of interest" description="Disordered" evidence="1">
    <location>
        <begin position="1"/>
        <end position="29"/>
    </location>
</feature>
<reference evidence="2" key="1">
    <citation type="submission" date="2020-03" db="EMBL/GenBank/DDBJ databases">
        <title>The deep terrestrial virosphere.</title>
        <authorList>
            <person name="Holmfeldt K."/>
            <person name="Nilsson E."/>
            <person name="Simone D."/>
            <person name="Lopez-Fernandez M."/>
            <person name="Wu X."/>
            <person name="de Brujin I."/>
            <person name="Lundin D."/>
            <person name="Andersson A."/>
            <person name="Bertilsson S."/>
            <person name="Dopson M."/>
        </authorList>
    </citation>
    <scope>NUCLEOTIDE SEQUENCE</scope>
    <source>
        <strain evidence="2">MM415B03499</strain>
    </source>
</reference>
<dbReference type="AlphaFoldDB" id="A0A6M3LCW1"/>
<protein>
    <submittedName>
        <fullName evidence="2">Uncharacterized protein</fullName>
    </submittedName>
</protein>
<name>A0A6M3LCW1_9ZZZZ</name>
<proteinExistence type="predicted"/>
<organism evidence="2">
    <name type="scientific">viral metagenome</name>
    <dbReference type="NCBI Taxonomy" id="1070528"/>
    <lineage>
        <taxon>unclassified sequences</taxon>
        <taxon>metagenomes</taxon>
        <taxon>organismal metagenomes</taxon>
    </lineage>
</organism>
<gene>
    <name evidence="2" type="ORF">MM415B03499_0011</name>
</gene>
<dbReference type="EMBL" id="MT142954">
    <property type="protein sequence ID" value="QJA91015.1"/>
    <property type="molecule type" value="Genomic_DNA"/>
</dbReference>
<sequence length="171" mass="19994">MKNKRRYEYHPQEPETEQEEESQGLTEREEVLPGTTFSLHNDNKKTMVEIEGKLYNLTYSELTLRDIKKMKFKDTPHIRHLNPIPVRSRETQEIHNSEAKSMHKLAKHCSTKRDHVGSIRQAMAVGANVPELITKLLKDKEEALKKGDGDLAKKIRKQLRGLDYKRYLSEK</sequence>
<evidence type="ECO:0000313" key="2">
    <source>
        <dbReference type="EMBL" id="QJA91015.1"/>
    </source>
</evidence>